<accession>A0A382KC97</accession>
<proteinExistence type="inferred from homology"/>
<gene>
    <name evidence="7" type="ORF">METZ01_LOCUS273876</name>
</gene>
<dbReference type="InterPro" id="IPR013325">
    <property type="entry name" value="RNA_pol_sigma_r2"/>
</dbReference>
<keyword evidence="4" id="KW-0238">DNA-binding</keyword>
<dbReference type="PANTHER" id="PTHR43133">
    <property type="entry name" value="RNA POLYMERASE ECF-TYPE SIGMA FACTO"/>
    <property type="match status" value="1"/>
</dbReference>
<dbReference type="InterPro" id="IPR036388">
    <property type="entry name" value="WH-like_DNA-bd_sf"/>
</dbReference>
<dbReference type="AlphaFoldDB" id="A0A382KC97"/>
<dbReference type="InterPro" id="IPR013324">
    <property type="entry name" value="RNA_pol_sigma_r3/r4-like"/>
</dbReference>
<dbReference type="CDD" id="cd06171">
    <property type="entry name" value="Sigma70_r4"/>
    <property type="match status" value="1"/>
</dbReference>
<dbReference type="EMBL" id="UINC01079227">
    <property type="protein sequence ID" value="SVC21022.1"/>
    <property type="molecule type" value="Genomic_DNA"/>
</dbReference>
<comment type="similarity">
    <text evidence="1">Belongs to the sigma-70 factor family. ECF subfamily.</text>
</comment>
<evidence type="ECO:0000259" key="6">
    <source>
        <dbReference type="Pfam" id="PF08281"/>
    </source>
</evidence>
<dbReference type="GO" id="GO:0006352">
    <property type="term" value="P:DNA-templated transcription initiation"/>
    <property type="evidence" value="ECO:0007669"/>
    <property type="project" value="InterPro"/>
</dbReference>
<keyword evidence="5" id="KW-0804">Transcription</keyword>
<organism evidence="7">
    <name type="scientific">marine metagenome</name>
    <dbReference type="NCBI Taxonomy" id="408172"/>
    <lineage>
        <taxon>unclassified sequences</taxon>
        <taxon>metagenomes</taxon>
        <taxon>ecological metagenomes</taxon>
    </lineage>
</organism>
<dbReference type="SUPFAM" id="SSF88659">
    <property type="entry name" value="Sigma3 and sigma4 domains of RNA polymerase sigma factors"/>
    <property type="match status" value="1"/>
</dbReference>
<keyword evidence="3" id="KW-0731">Sigma factor</keyword>
<dbReference type="InterPro" id="IPR013249">
    <property type="entry name" value="RNA_pol_sigma70_r4_t2"/>
</dbReference>
<evidence type="ECO:0000256" key="4">
    <source>
        <dbReference type="ARBA" id="ARBA00023125"/>
    </source>
</evidence>
<dbReference type="GO" id="GO:0003677">
    <property type="term" value="F:DNA binding"/>
    <property type="evidence" value="ECO:0007669"/>
    <property type="project" value="UniProtKB-KW"/>
</dbReference>
<dbReference type="Pfam" id="PF08281">
    <property type="entry name" value="Sigma70_r4_2"/>
    <property type="match status" value="1"/>
</dbReference>
<dbReference type="GO" id="GO:0016987">
    <property type="term" value="F:sigma factor activity"/>
    <property type="evidence" value="ECO:0007669"/>
    <property type="project" value="UniProtKB-KW"/>
</dbReference>
<dbReference type="InterPro" id="IPR039425">
    <property type="entry name" value="RNA_pol_sigma-70-like"/>
</dbReference>
<dbReference type="Gene3D" id="1.10.10.10">
    <property type="entry name" value="Winged helix-like DNA-binding domain superfamily/Winged helix DNA-binding domain"/>
    <property type="match status" value="1"/>
</dbReference>
<feature type="domain" description="RNA polymerase sigma factor 70 region 4 type 2" evidence="6">
    <location>
        <begin position="104"/>
        <end position="149"/>
    </location>
</feature>
<protein>
    <recommendedName>
        <fullName evidence="6">RNA polymerase sigma factor 70 region 4 type 2 domain-containing protein</fullName>
    </recommendedName>
</protein>
<dbReference type="NCBIfam" id="TIGR02937">
    <property type="entry name" value="sigma70-ECF"/>
    <property type="match status" value="1"/>
</dbReference>
<evidence type="ECO:0000256" key="2">
    <source>
        <dbReference type="ARBA" id="ARBA00023015"/>
    </source>
</evidence>
<evidence type="ECO:0000313" key="7">
    <source>
        <dbReference type="EMBL" id="SVC21022.1"/>
    </source>
</evidence>
<sequence length="165" mass="18711">VSDNSSNWTGWLGKHGPSLLLFARTRTRSEADAEDLLQEAVVESAGKSEGNLPDLPLVYATIRRRAIDLARKTDRRIAREEAAAEESDPSWFDDTIEQKETARVIDRAIKKMPEKFREVVILKIWSELTFAQIAESLDIPLNTAASRYRYGLEILKRDANLTSHE</sequence>
<evidence type="ECO:0000256" key="1">
    <source>
        <dbReference type="ARBA" id="ARBA00010641"/>
    </source>
</evidence>
<evidence type="ECO:0000256" key="3">
    <source>
        <dbReference type="ARBA" id="ARBA00023082"/>
    </source>
</evidence>
<feature type="non-terminal residue" evidence="7">
    <location>
        <position position="1"/>
    </location>
</feature>
<name>A0A382KC97_9ZZZZ</name>
<evidence type="ECO:0000256" key="5">
    <source>
        <dbReference type="ARBA" id="ARBA00023163"/>
    </source>
</evidence>
<dbReference type="PANTHER" id="PTHR43133:SF8">
    <property type="entry name" value="RNA POLYMERASE SIGMA FACTOR HI_1459-RELATED"/>
    <property type="match status" value="1"/>
</dbReference>
<reference evidence="7" key="1">
    <citation type="submission" date="2018-05" db="EMBL/GenBank/DDBJ databases">
        <authorList>
            <person name="Lanie J.A."/>
            <person name="Ng W.-L."/>
            <person name="Kazmierczak K.M."/>
            <person name="Andrzejewski T.M."/>
            <person name="Davidsen T.M."/>
            <person name="Wayne K.J."/>
            <person name="Tettelin H."/>
            <person name="Glass J.I."/>
            <person name="Rusch D."/>
            <person name="Podicherti R."/>
            <person name="Tsui H.-C.T."/>
            <person name="Winkler M.E."/>
        </authorList>
    </citation>
    <scope>NUCLEOTIDE SEQUENCE</scope>
</reference>
<keyword evidence="2" id="KW-0805">Transcription regulation</keyword>
<dbReference type="Gene3D" id="1.10.1740.10">
    <property type="match status" value="1"/>
</dbReference>
<dbReference type="InterPro" id="IPR014284">
    <property type="entry name" value="RNA_pol_sigma-70_dom"/>
</dbReference>
<dbReference type="SUPFAM" id="SSF88946">
    <property type="entry name" value="Sigma2 domain of RNA polymerase sigma factors"/>
    <property type="match status" value="1"/>
</dbReference>